<dbReference type="SUPFAM" id="SSF55781">
    <property type="entry name" value="GAF domain-like"/>
    <property type="match status" value="1"/>
</dbReference>
<feature type="domain" description="IclR-ED" evidence="5">
    <location>
        <begin position="87"/>
        <end position="271"/>
    </location>
</feature>
<dbReference type="RefSeq" id="WP_408141180.1">
    <property type="nucleotide sequence ID" value="NZ_JAQQCJ010000002.1"/>
</dbReference>
<dbReference type="PANTHER" id="PTHR30136:SF35">
    <property type="entry name" value="HTH-TYPE TRANSCRIPTIONAL REGULATOR RV1719"/>
    <property type="match status" value="1"/>
</dbReference>
<dbReference type="InterPro" id="IPR036388">
    <property type="entry name" value="WH-like_DNA-bd_sf"/>
</dbReference>
<evidence type="ECO:0000256" key="1">
    <source>
        <dbReference type="ARBA" id="ARBA00023015"/>
    </source>
</evidence>
<sequence>MPKASSAAAPASRDASSERSSLFIGSAEKTFRVLHAFDGASRHMTLADIAKASALDRSATQRIVYTLEALGYLSRVPETRNYRLTTKVLQFSYNYIRANELVDKASPYLLDISRHLGETTNLQEIDGNEIVFVARFPGRHLFNVDIALGARLPALFTASGTAILSRLPEKELKAIIAQTRLERMTPYTEIDPKKLLERIRQASRRGYAIVENETVLGDISIAAPITDHGGAAVAAINISVPTTRWTVERVEAELAKHVQVAATSISKSRLPTSHR</sequence>
<keyword evidence="1" id="KW-0805">Transcription regulation</keyword>
<dbReference type="InterPro" id="IPR050707">
    <property type="entry name" value="HTH_MetabolicPath_Reg"/>
</dbReference>
<evidence type="ECO:0000259" key="5">
    <source>
        <dbReference type="PROSITE" id="PS51078"/>
    </source>
</evidence>
<dbReference type="SMART" id="SM00346">
    <property type="entry name" value="HTH_ICLR"/>
    <property type="match status" value="1"/>
</dbReference>
<dbReference type="Pfam" id="PF09339">
    <property type="entry name" value="HTH_IclR"/>
    <property type="match status" value="1"/>
</dbReference>
<dbReference type="SUPFAM" id="SSF46785">
    <property type="entry name" value="Winged helix' DNA-binding domain"/>
    <property type="match status" value="1"/>
</dbReference>
<dbReference type="Gene3D" id="3.30.450.40">
    <property type="match status" value="1"/>
</dbReference>
<organism evidence="6 7">
    <name type="scientific">Paraburkholderia strydomiana</name>
    <dbReference type="NCBI Taxonomy" id="1245417"/>
    <lineage>
        <taxon>Bacteria</taxon>
        <taxon>Pseudomonadati</taxon>
        <taxon>Pseudomonadota</taxon>
        <taxon>Betaproteobacteria</taxon>
        <taxon>Burkholderiales</taxon>
        <taxon>Burkholderiaceae</taxon>
        <taxon>Paraburkholderia</taxon>
    </lineage>
</organism>
<dbReference type="PROSITE" id="PS51078">
    <property type="entry name" value="ICLR_ED"/>
    <property type="match status" value="1"/>
</dbReference>
<evidence type="ECO:0000256" key="3">
    <source>
        <dbReference type="ARBA" id="ARBA00023163"/>
    </source>
</evidence>
<keyword evidence="2" id="KW-0238">DNA-binding</keyword>
<dbReference type="InterPro" id="IPR014757">
    <property type="entry name" value="Tscrpt_reg_IclR_C"/>
</dbReference>
<evidence type="ECO:0000259" key="4">
    <source>
        <dbReference type="PROSITE" id="PS51077"/>
    </source>
</evidence>
<dbReference type="EMBL" id="JAQQCL010000002">
    <property type="protein sequence ID" value="MFM0715544.1"/>
    <property type="molecule type" value="Genomic_DNA"/>
</dbReference>
<dbReference type="Pfam" id="PF01614">
    <property type="entry name" value="IclR_C"/>
    <property type="match status" value="1"/>
</dbReference>
<evidence type="ECO:0000313" key="6">
    <source>
        <dbReference type="EMBL" id="MFM0715544.1"/>
    </source>
</evidence>
<dbReference type="InterPro" id="IPR005471">
    <property type="entry name" value="Tscrpt_reg_IclR_N"/>
</dbReference>
<keyword evidence="7" id="KW-1185">Reference proteome</keyword>
<evidence type="ECO:0000256" key="2">
    <source>
        <dbReference type="ARBA" id="ARBA00023125"/>
    </source>
</evidence>
<accession>A0ABW9E7M7</accession>
<gene>
    <name evidence="6" type="ORF">PQQ73_04295</name>
</gene>
<dbReference type="PROSITE" id="PS51077">
    <property type="entry name" value="HTH_ICLR"/>
    <property type="match status" value="1"/>
</dbReference>
<proteinExistence type="predicted"/>
<dbReference type="Proteomes" id="UP001629392">
    <property type="component" value="Unassembled WGS sequence"/>
</dbReference>
<feature type="domain" description="HTH iclR-type" evidence="4">
    <location>
        <begin position="24"/>
        <end position="86"/>
    </location>
</feature>
<keyword evidence="3" id="KW-0804">Transcription</keyword>
<dbReference type="InterPro" id="IPR036390">
    <property type="entry name" value="WH_DNA-bd_sf"/>
</dbReference>
<dbReference type="Gene3D" id="1.10.10.10">
    <property type="entry name" value="Winged helix-like DNA-binding domain superfamily/Winged helix DNA-binding domain"/>
    <property type="match status" value="1"/>
</dbReference>
<protein>
    <submittedName>
        <fullName evidence="6">IclR family transcriptional regulator C-terminal domain-containing protein</fullName>
    </submittedName>
</protein>
<evidence type="ECO:0000313" key="7">
    <source>
        <dbReference type="Proteomes" id="UP001629392"/>
    </source>
</evidence>
<comment type="caution">
    <text evidence="6">The sequence shown here is derived from an EMBL/GenBank/DDBJ whole genome shotgun (WGS) entry which is preliminary data.</text>
</comment>
<name>A0ABW9E7M7_9BURK</name>
<reference evidence="6 7" key="1">
    <citation type="journal article" date="2024" name="Chem. Sci.">
        <title>Discovery of megapolipeptins by genome mining of a Burkholderiales bacteria collection.</title>
        <authorList>
            <person name="Paulo B.S."/>
            <person name="Recchia M.J.J."/>
            <person name="Lee S."/>
            <person name="Fergusson C.H."/>
            <person name="Romanowski S.B."/>
            <person name="Hernandez A."/>
            <person name="Krull N."/>
            <person name="Liu D.Y."/>
            <person name="Cavanagh H."/>
            <person name="Bos A."/>
            <person name="Gray C.A."/>
            <person name="Murphy B.T."/>
            <person name="Linington R.G."/>
            <person name="Eustaquio A.S."/>
        </authorList>
    </citation>
    <scope>NUCLEOTIDE SEQUENCE [LARGE SCALE GENOMIC DNA]</scope>
    <source>
        <strain evidence="6 7">RL17-350-BIC-E</strain>
    </source>
</reference>
<dbReference type="InterPro" id="IPR029016">
    <property type="entry name" value="GAF-like_dom_sf"/>
</dbReference>
<dbReference type="PANTHER" id="PTHR30136">
    <property type="entry name" value="HELIX-TURN-HELIX TRANSCRIPTIONAL REGULATOR, ICLR FAMILY"/>
    <property type="match status" value="1"/>
</dbReference>